<dbReference type="Gene3D" id="1.20.1050.50">
    <property type="entry name" value="Particulate methane monooxygenase subunit c2. Chain: C"/>
    <property type="match status" value="1"/>
</dbReference>
<dbReference type="RefSeq" id="WP_093283574.1">
    <property type="nucleotide sequence ID" value="NZ_FOFS01000004.1"/>
</dbReference>
<dbReference type="OrthoDB" id="184526at2"/>
<dbReference type="GO" id="GO:0004497">
    <property type="term" value="F:monooxygenase activity"/>
    <property type="evidence" value="ECO:0007669"/>
    <property type="project" value="UniProtKB-KW"/>
</dbReference>
<keyword evidence="2" id="KW-0503">Monooxygenase</keyword>
<feature type="transmembrane region" description="Helical" evidence="1">
    <location>
        <begin position="221"/>
        <end position="243"/>
    </location>
</feature>
<feature type="transmembrane region" description="Helical" evidence="1">
    <location>
        <begin position="183"/>
        <end position="201"/>
    </location>
</feature>
<dbReference type="AlphaFoldDB" id="A0A1H9DRQ2"/>
<dbReference type="Proteomes" id="UP000199233">
    <property type="component" value="Unassembled WGS sequence"/>
</dbReference>
<dbReference type="Pfam" id="PF04896">
    <property type="entry name" value="AmoC"/>
    <property type="match status" value="1"/>
</dbReference>
<feature type="transmembrane region" description="Helical" evidence="1">
    <location>
        <begin position="150"/>
        <end position="171"/>
    </location>
</feature>
<gene>
    <name evidence="2" type="ORF">SAMN04488038_104143</name>
</gene>
<feature type="transmembrane region" description="Helical" evidence="1">
    <location>
        <begin position="65"/>
        <end position="89"/>
    </location>
</feature>
<keyword evidence="1" id="KW-1133">Transmembrane helix</keyword>
<feature type="transmembrane region" description="Helical" evidence="1">
    <location>
        <begin position="25"/>
        <end position="45"/>
    </location>
</feature>
<proteinExistence type="predicted"/>
<name>A0A1H9DRQ2_9GAMM</name>
<sequence>MATLASSVKADVDKALSERSPTAPWAKFFLATAALLTLFTCYRFYQHATAFTYGLDFFSPEFQKYWMSLLYSELSIEVLFGVGAGLYLWATRDRNLDKIKPGEELRRYMVMMSLLLAFGVIFYIVASIYTESDAAWHQITIRDTDFTPTHIGLFYFGVPCFILASFVAFMYARTRIPQFANKLSLPFALLVAGPFMIMPNLGLNEWGHTFFYAEELFAAPIHWGFVALGWSAFAAGGLIVQVLTRVVQLTRLMSVDKAASAA</sequence>
<dbReference type="InterPro" id="IPR006980">
    <property type="entry name" value="NH3_CH4_mOase_C"/>
</dbReference>
<dbReference type="InterPro" id="IPR023349">
    <property type="entry name" value="NH3_CH4_mOase_C_sf"/>
</dbReference>
<dbReference type="EMBL" id="FOFS01000004">
    <property type="protein sequence ID" value="SEQ16180.1"/>
    <property type="molecule type" value="Genomic_DNA"/>
</dbReference>
<feature type="transmembrane region" description="Helical" evidence="1">
    <location>
        <begin position="110"/>
        <end position="130"/>
    </location>
</feature>
<evidence type="ECO:0000256" key="1">
    <source>
        <dbReference type="SAM" id="Phobius"/>
    </source>
</evidence>
<dbReference type="CDD" id="cd19412">
    <property type="entry name" value="pMMO-AMO_C"/>
    <property type="match status" value="1"/>
</dbReference>
<keyword evidence="1" id="KW-0472">Membrane</keyword>
<dbReference type="STRING" id="489703.SAMN04488038_104143"/>
<evidence type="ECO:0000313" key="3">
    <source>
        <dbReference type="Proteomes" id="UP000199233"/>
    </source>
</evidence>
<keyword evidence="3" id="KW-1185">Reference proteome</keyword>
<keyword evidence="1" id="KW-0812">Transmembrane</keyword>
<protein>
    <submittedName>
        <fullName evidence="2">Methane/ammonia monooxygenase subunit C</fullName>
    </submittedName>
</protein>
<reference evidence="2 3" key="1">
    <citation type="submission" date="2016-10" db="EMBL/GenBank/DDBJ databases">
        <authorList>
            <person name="de Groot N.N."/>
        </authorList>
    </citation>
    <scope>NUCLEOTIDE SEQUENCE [LARGE SCALE GENOMIC DNA]</scope>
    <source>
        <strain evidence="2 3">DSM 25927</strain>
    </source>
</reference>
<accession>A0A1H9DRQ2</accession>
<organism evidence="2 3">
    <name type="scientific">Solimonas aquatica</name>
    <dbReference type="NCBI Taxonomy" id="489703"/>
    <lineage>
        <taxon>Bacteria</taxon>
        <taxon>Pseudomonadati</taxon>
        <taxon>Pseudomonadota</taxon>
        <taxon>Gammaproteobacteria</taxon>
        <taxon>Nevskiales</taxon>
        <taxon>Nevskiaceae</taxon>
        <taxon>Solimonas</taxon>
    </lineage>
</organism>
<evidence type="ECO:0000313" key="2">
    <source>
        <dbReference type="EMBL" id="SEQ16180.1"/>
    </source>
</evidence>
<keyword evidence="2" id="KW-0560">Oxidoreductase</keyword>